<protein>
    <recommendedName>
        <fullName evidence="2">Sorting nexin/Vps5-like C-terminal domain-containing protein</fullName>
    </recommendedName>
</protein>
<reference evidence="3 4" key="1">
    <citation type="submission" date="2012-05" db="EMBL/GenBank/DDBJ databases">
        <title>Recombination and specialization in a pathogen metapopulation.</title>
        <authorList>
            <person name="Gardiner A."/>
            <person name="Kemen E."/>
            <person name="Schultz-Larsen T."/>
            <person name="MacLean D."/>
            <person name="Van Oosterhout C."/>
            <person name="Jones J.D.G."/>
        </authorList>
    </citation>
    <scope>NUCLEOTIDE SEQUENCE [LARGE SCALE GENOMIC DNA]</scope>
    <source>
        <strain evidence="3 4">Ac Nc2</strain>
    </source>
</reference>
<dbReference type="InterPro" id="IPR027267">
    <property type="entry name" value="AH/BAR_dom_sf"/>
</dbReference>
<evidence type="ECO:0000256" key="1">
    <source>
        <dbReference type="SAM" id="Coils"/>
    </source>
</evidence>
<name>A0A024GFL4_9STRA</name>
<dbReference type="EMBL" id="CAIX01000099">
    <property type="protein sequence ID" value="CCI45472.1"/>
    <property type="molecule type" value="Genomic_DNA"/>
</dbReference>
<keyword evidence="4" id="KW-1185">Reference proteome</keyword>
<sequence length="212" mass="25193">MDRATEQIRTQIQVVERNLKVLEETIVKMIRLREDTQQFMQEFATSMNNIGAEEYDTNVAHCIQSLGTSFSNVSKKTTDLMLHRPQSHILQVLTHIQDWGIVPIQRLLDDRERIERIELRLQREFERAYGERDREKKKRLLSDQKRRKENVNQLVAFHLEQFEGFRITQTKKILQEITRSEAYFYAKSLEELATPCALIAQVHTDRRTFPHP</sequence>
<organism evidence="3 4">
    <name type="scientific">Albugo candida</name>
    <dbReference type="NCBI Taxonomy" id="65357"/>
    <lineage>
        <taxon>Eukaryota</taxon>
        <taxon>Sar</taxon>
        <taxon>Stramenopiles</taxon>
        <taxon>Oomycota</taxon>
        <taxon>Peronosporomycetes</taxon>
        <taxon>Albuginales</taxon>
        <taxon>Albuginaceae</taxon>
        <taxon>Albugo</taxon>
    </lineage>
</organism>
<dbReference type="Pfam" id="PF09325">
    <property type="entry name" value="Vps5"/>
    <property type="match status" value="1"/>
</dbReference>
<evidence type="ECO:0000259" key="2">
    <source>
        <dbReference type="Pfam" id="PF09325"/>
    </source>
</evidence>
<accession>A0A024GFL4</accession>
<keyword evidence="1" id="KW-0175">Coiled coil</keyword>
<evidence type="ECO:0000313" key="3">
    <source>
        <dbReference type="EMBL" id="CCI45472.1"/>
    </source>
</evidence>
<dbReference type="AlphaFoldDB" id="A0A024GFL4"/>
<feature type="domain" description="Sorting nexin/Vps5-like C-terminal" evidence="2">
    <location>
        <begin position="6"/>
        <end position="178"/>
    </location>
</feature>
<comment type="caution">
    <text evidence="3">The sequence shown here is derived from an EMBL/GenBank/DDBJ whole genome shotgun (WGS) entry which is preliminary data.</text>
</comment>
<feature type="coiled-coil region" evidence="1">
    <location>
        <begin position="5"/>
        <end position="32"/>
    </location>
</feature>
<dbReference type="InterPro" id="IPR015404">
    <property type="entry name" value="Vps5_C"/>
</dbReference>
<feature type="coiled-coil region" evidence="1">
    <location>
        <begin position="104"/>
        <end position="154"/>
    </location>
</feature>
<dbReference type="Gene3D" id="1.20.1270.60">
    <property type="entry name" value="Arfaptin homology (AH) domain/BAR domain"/>
    <property type="match status" value="1"/>
</dbReference>
<proteinExistence type="predicted"/>
<evidence type="ECO:0000313" key="4">
    <source>
        <dbReference type="Proteomes" id="UP000053237"/>
    </source>
</evidence>
<dbReference type="Proteomes" id="UP000053237">
    <property type="component" value="Unassembled WGS sequence"/>
</dbReference>
<gene>
    <name evidence="3" type="ORF">BN9_063690</name>
</gene>
<dbReference type="OrthoDB" id="60621at2759"/>
<dbReference type="InParanoid" id="A0A024GFL4"/>